<feature type="region of interest" description="Disordered" evidence="1">
    <location>
        <begin position="28"/>
        <end position="67"/>
    </location>
</feature>
<proteinExistence type="predicted"/>
<evidence type="ECO:0000256" key="1">
    <source>
        <dbReference type="SAM" id="MobiDB-lite"/>
    </source>
</evidence>
<accession>A0A9N7TY53</accession>
<dbReference type="EMBL" id="CADEAL010000506">
    <property type="protein sequence ID" value="CAB1421149.1"/>
    <property type="molecule type" value="Genomic_DNA"/>
</dbReference>
<evidence type="ECO:0000313" key="2">
    <source>
        <dbReference type="EMBL" id="CAB1421149.1"/>
    </source>
</evidence>
<keyword evidence="3" id="KW-1185">Reference proteome</keyword>
<protein>
    <submittedName>
        <fullName evidence="2">Uncharacterized protein</fullName>
    </submittedName>
</protein>
<evidence type="ECO:0000313" key="3">
    <source>
        <dbReference type="Proteomes" id="UP001153269"/>
    </source>
</evidence>
<comment type="caution">
    <text evidence="2">The sequence shown here is derived from an EMBL/GenBank/DDBJ whole genome shotgun (WGS) entry which is preliminary data.</text>
</comment>
<feature type="compositionally biased region" description="Polar residues" evidence="1">
    <location>
        <begin position="55"/>
        <end position="64"/>
    </location>
</feature>
<name>A0A9N7TY53_PLEPL</name>
<dbReference type="AlphaFoldDB" id="A0A9N7TY53"/>
<dbReference type="Proteomes" id="UP001153269">
    <property type="component" value="Unassembled WGS sequence"/>
</dbReference>
<gene>
    <name evidence="2" type="ORF">PLEPLA_LOCUS9031</name>
</gene>
<sequence>MRQQSQWELAPTPNTLCRAAAGVSAGVTRHVSRNIPPARTGDSPRGQKWAKDSNLIPSRKSSAPASGASVIHSSCDTAAMCWGLFLRNGRVELESSRILLASAWTISWRGRRTYWGSGVCAQARVYVGHPNST</sequence>
<reference evidence="2" key="1">
    <citation type="submission" date="2020-03" db="EMBL/GenBank/DDBJ databases">
        <authorList>
            <person name="Weist P."/>
        </authorList>
    </citation>
    <scope>NUCLEOTIDE SEQUENCE</scope>
</reference>
<organism evidence="2 3">
    <name type="scientific">Pleuronectes platessa</name>
    <name type="common">European plaice</name>
    <dbReference type="NCBI Taxonomy" id="8262"/>
    <lineage>
        <taxon>Eukaryota</taxon>
        <taxon>Metazoa</taxon>
        <taxon>Chordata</taxon>
        <taxon>Craniata</taxon>
        <taxon>Vertebrata</taxon>
        <taxon>Euteleostomi</taxon>
        <taxon>Actinopterygii</taxon>
        <taxon>Neopterygii</taxon>
        <taxon>Teleostei</taxon>
        <taxon>Neoteleostei</taxon>
        <taxon>Acanthomorphata</taxon>
        <taxon>Carangaria</taxon>
        <taxon>Pleuronectiformes</taxon>
        <taxon>Pleuronectoidei</taxon>
        <taxon>Pleuronectidae</taxon>
        <taxon>Pleuronectes</taxon>
    </lineage>
</organism>